<feature type="transmembrane region" description="Helical" evidence="7">
    <location>
        <begin position="153"/>
        <end position="174"/>
    </location>
</feature>
<keyword evidence="6 7" id="KW-0472">Membrane</keyword>
<dbReference type="RefSeq" id="WP_105941950.1">
    <property type="nucleotide sequence ID" value="NZ_CP027433.1"/>
</dbReference>
<dbReference type="GO" id="GO:0140359">
    <property type="term" value="F:ABC-type transporter activity"/>
    <property type="evidence" value="ECO:0007669"/>
    <property type="project" value="InterPro"/>
</dbReference>
<dbReference type="InterPro" id="IPR003593">
    <property type="entry name" value="AAA+_ATPase"/>
</dbReference>
<keyword evidence="3" id="KW-0547">Nucleotide-binding</keyword>
<dbReference type="GO" id="GO:0005524">
    <property type="term" value="F:ATP binding"/>
    <property type="evidence" value="ECO:0007669"/>
    <property type="project" value="UniProtKB-KW"/>
</dbReference>
<reference evidence="10 11" key="1">
    <citation type="submission" date="2018-03" db="EMBL/GenBank/DDBJ databases">
        <title>Characteristics and genome of n-alkane degrading marine bacteria Gordonia iterans isolated from crude oil contaminated in Tae-an, South Korea.</title>
        <authorList>
            <person name="Lee S.-S."/>
            <person name="Kim H."/>
        </authorList>
    </citation>
    <scope>NUCLEOTIDE SEQUENCE [LARGE SCALE GENOMIC DNA]</scope>
    <source>
        <strain evidence="10 11">Co17</strain>
    </source>
</reference>
<evidence type="ECO:0000256" key="1">
    <source>
        <dbReference type="ARBA" id="ARBA00004651"/>
    </source>
</evidence>
<evidence type="ECO:0000256" key="3">
    <source>
        <dbReference type="ARBA" id="ARBA00022741"/>
    </source>
</evidence>
<feature type="domain" description="ABC transmembrane type-1" evidence="9">
    <location>
        <begin position="24"/>
        <end position="289"/>
    </location>
</feature>
<dbReference type="InterPro" id="IPR036640">
    <property type="entry name" value="ABC1_TM_sf"/>
</dbReference>
<dbReference type="Gene3D" id="3.40.50.300">
    <property type="entry name" value="P-loop containing nucleotide triphosphate hydrolases"/>
    <property type="match status" value="1"/>
</dbReference>
<protein>
    <submittedName>
        <fullName evidence="10">ABC transporter ATP-binding protein</fullName>
    </submittedName>
</protein>
<dbReference type="InterPro" id="IPR039421">
    <property type="entry name" value="Type_1_exporter"/>
</dbReference>
<dbReference type="KEGG" id="git:C6V83_07975"/>
<evidence type="ECO:0000259" key="9">
    <source>
        <dbReference type="PROSITE" id="PS50929"/>
    </source>
</evidence>
<dbReference type="Proteomes" id="UP000239814">
    <property type="component" value="Chromosome"/>
</dbReference>
<dbReference type="EMBL" id="CP027433">
    <property type="protein sequence ID" value="AVM00219.1"/>
    <property type="molecule type" value="Genomic_DNA"/>
</dbReference>
<dbReference type="InterPro" id="IPR003439">
    <property type="entry name" value="ABC_transporter-like_ATP-bd"/>
</dbReference>
<organism evidence="10 11">
    <name type="scientific">Gordonia iterans</name>
    <dbReference type="NCBI Taxonomy" id="1004901"/>
    <lineage>
        <taxon>Bacteria</taxon>
        <taxon>Bacillati</taxon>
        <taxon>Actinomycetota</taxon>
        <taxon>Actinomycetes</taxon>
        <taxon>Mycobacteriales</taxon>
        <taxon>Gordoniaceae</taxon>
        <taxon>Gordonia</taxon>
    </lineage>
</organism>
<dbReference type="AlphaFoldDB" id="A0A2S0KEW8"/>
<keyword evidence="5 7" id="KW-1133">Transmembrane helix</keyword>
<evidence type="ECO:0000256" key="2">
    <source>
        <dbReference type="ARBA" id="ARBA00022692"/>
    </source>
</evidence>
<gene>
    <name evidence="10" type="ORF">C6V83_07975</name>
</gene>
<dbReference type="InterPro" id="IPR017871">
    <property type="entry name" value="ABC_transporter-like_CS"/>
</dbReference>
<dbReference type="GO" id="GO:0016887">
    <property type="term" value="F:ATP hydrolysis activity"/>
    <property type="evidence" value="ECO:0007669"/>
    <property type="project" value="InterPro"/>
</dbReference>
<keyword evidence="4 10" id="KW-0067">ATP-binding</keyword>
<accession>A0A2S0KEW8</accession>
<evidence type="ECO:0000256" key="4">
    <source>
        <dbReference type="ARBA" id="ARBA00022840"/>
    </source>
</evidence>
<sequence length="568" mass="59492">MIYSDVVAVTGAQGRAPRRLFVTLTVLSTALQAASVMTLIPLLNALFGDRPSQAWPWVGLLVLQLIVAWAADMVATRAGLRLGFSFIDRIESAGLSAIRRLDPGELHSTRASKLRDLVATAAPESVSMVVLLGSPLIHALLLTPLLALMLLGVAWQLALVALAGGIAMFAALAASRRAIARSEEAFADAGRDLDDRVLEFAWAQPTLRGAGAGTGTVDEVLAASRSRGLKLLAWQIPGDTLFSVVLQLVLLAFGATTGALYLSGDLSGVTAAAMVVVLLRIVETTGSLSLLSTPSASAARVLQTVRELVEEHEREGDPRAAAVRTDARPRVLGTRELGFVYPDGTRALESVDLSLPAGGITVIVGGSGSGKSTLLDVLAGLREPTEGAVLIDGGTVSAAARLAAVSVVFQSTQLRPGTLRQNIGAVDDGGLAVLAERARLTELLETLPSGWDSRVGEAGNALSGGERQRVGLARALAKPSGLLLIDEATSALDTITERAVVDALEQVRGERTTVIVTHRPALVSLADQVVVLDEGAVVESGRVDDLLARGGVFADLWKRWRESEGWQV</sequence>
<evidence type="ECO:0000256" key="7">
    <source>
        <dbReference type="SAM" id="Phobius"/>
    </source>
</evidence>
<keyword evidence="11" id="KW-1185">Reference proteome</keyword>
<dbReference type="PANTHER" id="PTHR24221:SF261">
    <property type="entry name" value="GLUTATHIONE_L-CYSTEINE TRANSPORT SYSTEM ATP-BINDING_PERMEASE PROTEIN CYDD"/>
    <property type="match status" value="1"/>
</dbReference>
<proteinExistence type="predicted"/>
<dbReference type="PROSITE" id="PS00211">
    <property type="entry name" value="ABC_TRANSPORTER_1"/>
    <property type="match status" value="1"/>
</dbReference>
<feature type="transmembrane region" description="Helical" evidence="7">
    <location>
        <begin position="231"/>
        <end position="253"/>
    </location>
</feature>
<feature type="transmembrane region" description="Helical" evidence="7">
    <location>
        <begin position="20"/>
        <end position="42"/>
    </location>
</feature>
<dbReference type="InterPro" id="IPR011527">
    <property type="entry name" value="ABC1_TM_dom"/>
</dbReference>
<dbReference type="SMART" id="SM00382">
    <property type="entry name" value="AAA"/>
    <property type="match status" value="1"/>
</dbReference>
<dbReference type="PROSITE" id="PS50929">
    <property type="entry name" value="ABC_TM1F"/>
    <property type="match status" value="1"/>
</dbReference>
<dbReference type="SUPFAM" id="SSF90123">
    <property type="entry name" value="ABC transporter transmembrane region"/>
    <property type="match status" value="1"/>
</dbReference>
<dbReference type="GO" id="GO:0005886">
    <property type="term" value="C:plasma membrane"/>
    <property type="evidence" value="ECO:0007669"/>
    <property type="project" value="UniProtKB-SubCell"/>
</dbReference>
<feature type="domain" description="ABC transporter" evidence="8">
    <location>
        <begin position="332"/>
        <end position="559"/>
    </location>
</feature>
<dbReference type="SUPFAM" id="SSF52540">
    <property type="entry name" value="P-loop containing nucleoside triphosphate hydrolases"/>
    <property type="match status" value="1"/>
</dbReference>
<dbReference type="OrthoDB" id="9806127at2"/>
<dbReference type="Pfam" id="PF00005">
    <property type="entry name" value="ABC_tran"/>
    <property type="match status" value="1"/>
</dbReference>
<dbReference type="Gene3D" id="1.20.1560.10">
    <property type="entry name" value="ABC transporter type 1, transmembrane domain"/>
    <property type="match status" value="1"/>
</dbReference>
<name>A0A2S0KEW8_9ACTN</name>
<evidence type="ECO:0000259" key="8">
    <source>
        <dbReference type="PROSITE" id="PS50893"/>
    </source>
</evidence>
<evidence type="ECO:0000313" key="11">
    <source>
        <dbReference type="Proteomes" id="UP000239814"/>
    </source>
</evidence>
<keyword evidence="2 7" id="KW-0812">Transmembrane</keyword>
<evidence type="ECO:0000256" key="6">
    <source>
        <dbReference type="ARBA" id="ARBA00023136"/>
    </source>
</evidence>
<evidence type="ECO:0000256" key="5">
    <source>
        <dbReference type="ARBA" id="ARBA00022989"/>
    </source>
</evidence>
<dbReference type="PROSITE" id="PS50893">
    <property type="entry name" value="ABC_TRANSPORTER_2"/>
    <property type="match status" value="1"/>
</dbReference>
<dbReference type="PANTHER" id="PTHR24221">
    <property type="entry name" value="ATP-BINDING CASSETTE SUB-FAMILY B"/>
    <property type="match status" value="1"/>
</dbReference>
<comment type="subcellular location">
    <subcellularLocation>
        <location evidence="1">Cell membrane</location>
        <topology evidence="1">Multi-pass membrane protein</topology>
    </subcellularLocation>
</comment>
<feature type="transmembrane region" description="Helical" evidence="7">
    <location>
        <begin position="117"/>
        <end position="141"/>
    </location>
</feature>
<dbReference type="GO" id="GO:0034040">
    <property type="term" value="F:ATPase-coupled lipid transmembrane transporter activity"/>
    <property type="evidence" value="ECO:0007669"/>
    <property type="project" value="TreeGrafter"/>
</dbReference>
<dbReference type="InterPro" id="IPR027417">
    <property type="entry name" value="P-loop_NTPase"/>
</dbReference>
<evidence type="ECO:0000313" key="10">
    <source>
        <dbReference type="EMBL" id="AVM00219.1"/>
    </source>
</evidence>
<feature type="transmembrane region" description="Helical" evidence="7">
    <location>
        <begin position="54"/>
        <end position="75"/>
    </location>
</feature>